<evidence type="ECO:0000313" key="8">
    <source>
        <dbReference type="EMBL" id="MBB2182570.1"/>
    </source>
</evidence>
<dbReference type="GO" id="GO:0005886">
    <property type="term" value="C:plasma membrane"/>
    <property type="evidence" value="ECO:0007669"/>
    <property type="project" value="UniProtKB-SubCell"/>
</dbReference>
<evidence type="ECO:0000256" key="2">
    <source>
        <dbReference type="ARBA" id="ARBA00022475"/>
    </source>
</evidence>
<keyword evidence="9" id="KW-1185">Reference proteome</keyword>
<proteinExistence type="predicted"/>
<comment type="subcellular location">
    <subcellularLocation>
        <location evidence="1">Cell membrane</location>
        <topology evidence="1">Multi-pass membrane protein</topology>
    </subcellularLocation>
</comment>
<evidence type="ECO:0000256" key="1">
    <source>
        <dbReference type="ARBA" id="ARBA00004651"/>
    </source>
</evidence>
<organism evidence="8 9">
    <name type="scientific">Variimorphobacter saccharofermentans</name>
    <dbReference type="NCBI Taxonomy" id="2755051"/>
    <lineage>
        <taxon>Bacteria</taxon>
        <taxon>Bacillati</taxon>
        <taxon>Bacillota</taxon>
        <taxon>Clostridia</taxon>
        <taxon>Lachnospirales</taxon>
        <taxon>Lachnospiraceae</taxon>
        <taxon>Variimorphobacter</taxon>
    </lineage>
</organism>
<evidence type="ECO:0000256" key="5">
    <source>
        <dbReference type="ARBA" id="ARBA00023136"/>
    </source>
</evidence>
<feature type="transmembrane region" description="Helical" evidence="6">
    <location>
        <begin position="21"/>
        <end position="39"/>
    </location>
</feature>
<evidence type="ECO:0000256" key="6">
    <source>
        <dbReference type="SAM" id="Phobius"/>
    </source>
</evidence>
<comment type="caution">
    <text evidence="8">The sequence shown here is derived from an EMBL/GenBank/DDBJ whole genome shotgun (WGS) entry which is preliminary data.</text>
</comment>
<dbReference type="Proteomes" id="UP000574276">
    <property type="component" value="Unassembled WGS sequence"/>
</dbReference>
<protein>
    <submittedName>
        <fullName evidence="8">FtsX-like permease family protein</fullName>
    </submittedName>
</protein>
<dbReference type="EMBL" id="JACEGA010000001">
    <property type="protein sequence ID" value="MBB2182570.1"/>
    <property type="molecule type" value="Genomic_DNA"/>
</dbReference>
<feature type="transmembrane region" description="Helical" evidence="6">
    <location>
        <begin position="102"/>
        <end position="128"/>
    </location>
</feature>
<sequence>MKLLFTYVKLIICRYRLNYCYIILSIIATYTSMVVGSVYTDNILLLGNNYSFPYIKYIYESVFTIFLISGFLFITNQYYSILRSGIKDFLFLKRLGATRRNIRILILIEAFLLFIITIPLGLIIGRYLTGAIVGLLDGLSCDQSVLGLFDSISTLIVIAGIMGCVIVALGMYVERGIRKVPLSDIISDDPVTEENVFL</sequence>
<reference evidence="8 9" key="1">
    <citation type="submission" date="2020-07" db="EMBL/GenBank/DDBJ databases">
        <title>Characterization and genome sequencing of isolate MD1, a novel member within the family Lachnospiraceae.</title>
        <authorList>
            <person name="Rettenmaier R."/>
            <person name="Di Bello L."/>
            <person name="Zinser C."/>
            <person name="Scheitz K."/>
            <person name="Liebl W."/>
            <person name="Zverlov V."/>
        </authorList>
    </citation>
    <scope>NUCLEOTIDE SEQUENCE [LARGE SCALE GENOMIC DNA]</scope>
    <source>
        <strain evidence="8 9">MD1</strain>
    </source>
</reference>
<evidence type="ECO:0000313" key="9">
    <source>
        <dbReference type="Proteomes" id="UP000574276"/>
    </source>
</evidence>
<dbReference type="InterPro" id="IPR003838">
    <property type="entry name" value="ABC3_permease_C"/>
</dbReference>
<feature type="domain" description="ABC3 transporter permease C-terminal" evidence="7">
    <location>
        <begin position="62"/>
        <end position="173"/>
    </location>
</feature>
<gene>
    <name evidence="8" type="ORF">H0486_06750</name>
</gene>
<evidence type="ECO:0000259" key="7">
    <source>
        <dbReference type="Pfam" id="PF02687"/>
    </source>
</evidence>
<name>A0A839JYS9_9FIRM</name>
<dbReference type="RefSeq" id="WP_228352285.1">
    <property type="nucleotide sequence ID" value="NZ_JACEGA010000001.1"/>
</dbReference>
<dbReference type="AlphaFoldDB" id="A0A839JYS9"/>
<keyword evidence="2" id="KW-1003">Cell membrane</keyword>
<evidence type="ECO:0000256" key="4">
    <source>
        <dbReference type="ARBA" id="ARBA00022989"/>
    </source>
</evidence>
<keyword evidence="5 6" id="KW-0472">Membrane</keyword>
<dbReference type="Pfam" id="PF02687">
    <property type="entry name" value="FtsX"/>
    <property type="match status" value="1"/>
</dbReference>
<keyword evidence="3 6" id="KW-0812">Transmembrane</keyword>
<accession>A0A839JYS9</accession>
<feature type="transmembrane region" description="Helical" evidence="6">
    <location>
        <begin position="59"/>
        <end position="81"/>
    </location>
</feature>
<feature type="transmembrane region" description="Helical" evidence="6">
    <location>
        <begin position="148"/>
        <end position="173"/>
    </location>
</feature>
<keyword evidence="4 6" id="KW-1133">Transmembrane helix</keyword>
<evidence type="ECO:0000256" key="3">
    <source>
        <dbReference type="ARBA" id="ARBA00022692"/>
    </source>
</evidence>